<evidence type="ECO:0000256" key="1">
    <source>
        <dbReference type="ARBA" id="ARBA00004442"/>
    </source>
</evidence>
<dbReference type="PANTHER" id="PTHR47234:SF2">
    <property type="entry name" value="TONB-DEPENDENT RECEPTOR"/>
    <property type="match status" value="1"/>
</dbReference>
<evidence type="ECO:0000256" key="3">
    <source>
        <dbReference type="ARBA" id="ARBA00023237"/>
    </source>
</evidence>
<keyword evidence="5" id="KW-0675">Receptor</keyword>
<dbReference type="RefSeq" id="WP_369060950.1">
    <property type="nucleotide sequence ID" value="NZ_CP158375.1"/>
</dbReference>
<accession>A0AB39KWF6</accession>
<organism evidence="5">
    <name type="scientific">Caulobacter sp. 73W</name>
    <dbReference type="NCBI Taxonomy" id="3161137"/>
    <lineage>
        <taxon>Bacteria</taxon>
        <taxon>Pseudomonadati</taxon>
        <taxon>Pseudomonadota</taxon>
        <taxon>Alphaproteobacteria</taxon>
        <taxon>Caulobacterales</taxon>
        <taxon>Caulobacteraceae</taxon>
        <taxon>Caulobacter</taxon>
    </lineage>
</organism>
<dbReference type="PANTHER" id="PTHR47234">
    <property type="match status" value="1"/>
</dbReference>
<dbReference type="GO" id="GO:0009279">
    <property type="term" value="C:cell outer membrane"/>
    <property type="evidence" value="ECO:0007669"/>
    <property type="project" value="UniProtKB-SubCell"/>
</dbReference>
<sequence>MNPDRAVIGMEGDFNALNRDFAWDWYAQYGQTDGTTMSYGTPYIRRVAQAVDAVTLNGQIVCRDAAARAAGCQPWNVINGPSDAAVAWAGGKSGTESTVKQTVVAANMTTDLFQLPAGAVGLAFGGEYRKEESLFIQDAAGASGELFLNSIGRRGGEYDVAEVYGEIAVPLLRDLPFADDLRVEAAGRYSDYSSIGGVYQWRLAGEWAPVRDVRFRANHGVAVRAPNIVELYSPQSRNFTTAAVDPCDKDAFAGVSAAQQAARRVNCAAVIPNYNPTTFTSSFGPGRASLPLLQGGNTNLREEEAETEQLGVVIQPRWVPGLQLSFDHFRYDLDGYISTVPVNTALTLCYDSAQSVATNPACANVVRDASGAASGTIGGVTEVLLTNQNIAKVRVQGYDASIAYTFDLADALAGGAYDMGRLQLRLDVTRTYEWRFQGSAQDTFRNFAGYVTYAAPEWKGALNAVYSFKDLTLGWQTTYVGKMSPTEAFNDSQLTPYYVPEYFRHDVRASYNVNEKITVRGGVQNLSNEIPPYLPEVYLGTSTGSSQYDNRGRFFFVGATLRY</sequence>
<proteinExistence type="predicted"/>
<gene>
    <name evidence="5" type="ORF">ABOZ73_04090</name>
</gene>
<dbReference type="InterPro" id="IPR036942">
    <property type="entry name" value="Beta-barrel_TonB_sf"/>
</dbReference>
<reference evidence="5" key="1">
    <citation type="submission" date="2024-06" db="EMBL/GenBank/DDBJ databases">
        <title>Caulobacter inopinatus, sp. nov.</title>
        <authorList>
            <person name="Donachie S.P."/>
        </authorList>
    </citation>
    <scope>NUCLEOTIDE SEQUENCE</scope>
    <source>
        <strain evidence="5">73W</strain>
    </source>
</reference>
<protein>
    <submittedName>
        <fullName evidence="5">TonB-dependent receptor</fullName>
    </submittedName>
</protein>
<evidence type="ECO:0000313" key="5">
    <source>
        <dbReference type="EMBL" id="XDO97609.1"/>
    </source>
</evidence>
<dbReference type="SUPFAM" id="SSF56935">
    <property type="entry name" value="Porins"/>
    <property type="match status" value="1"/>
</dbReference>
<keyword evidence="2" id="KW-0472">Membrane</keyword>
<keyword evidence="3" id="KW-0998">Cell outer membrane</keyword>
<dbReference type="InterPro" id="IPR000531">
    <property type="entry name" value="Beta-barrel_TonB"/>
</dbReference>
<evidence type="ECO:0000259" key="4">
    <source>
        <dbReference type="Pfam" id="PF00593"/>
    </source>
</evidence>
<comment type="subcellular location">
    <subcellularLocation>
        <location evidence="1">Cell outer membrane</location>
    </subcellularLocation>
</comment>
<dbReference type="Gene3D" id="2.40.170.20">
    <property type="entry name" value="TonB-dependent receptor, beta-barrel domain"/>
    <property type="match status" value="1"/>
</dbReference>
<dbReference type="EMBL" id="CP158375">
    <property type="protein sequence ID" value="XDO97609.1"/>
    <property type="molecule type" value="Genomic_DNA"/>
</dbReference>
<feature type="domain" description="TonB-dependent receptor-like beta-barrel" evidence="4">
    <location>
        <begin position="59"/>
        <end position="526"/>
    </location>
</feature>
<name>A0AB39KWF6_9CAUL</name>
<dbReference type="Pfam" id="PF00593">
    <property type="entry name" value="TonB_dep_Rec_b-barrel"/>
    <property type="match status" value="1"/>
</dbReference>
<evidence type="ECO:0000256" key="2">
    <source>
        <dbReference type="ARBA" id="ARBA00023136"/>
    </source>
</evidence>
<dbReference type="AlphaFoldDB" id="A0AB39KWF6"/>